<dbReference type="InterPro" id="IPR022742">
    <property type="entry name" value="Hydrolase_4"/>
</dbReference>
<dbReference type="AlphaFoldDB" id="A0A4R4EFK3"/>
<proteinExistence type="predicted"/>
<sequence>MTIGIIIAVIVLFALAAACYIIVRYAFNRFTLMKRSSHEENFKRIEEDGLYSKAEFDELDKEAIELESHDGHKLRGYYVNCHPESKRVIILVHGYTAAYSWMLQFVRLYQRLGFNILFFDHRGHGNSEGMHATYGYYEKNDLSAWADWVVQRKGEDCIIGLHGQSMGGGTVLEYAGLKRHEQQLKFIIADCPYSDLTKLMEHQLTKLNSLPKFPFLMWIEQMTHVKAGFRIRDISPIRSIRNSDVPIFFIHGTADNFVPTSMSEEMFRQERKGKNRLLLIEGAGHAVAYGKDKERYEQEVAAFIQEVLGQNLLCNRS</sequence>
<feature type="domain" description="Serine aminopeptidase S33" evidence="2">
    <location>
        <begin position="84"/>
        <end position="206"/>
    </location>
</feature>
<keyword evidence="4" id="KW-1185">Reference proteome</keyword>
<dbReference type="PANTHER" id="PTHR43358">
    <property type="entry name" value="ALPHA/BETA-HYDROLASE"/>
    <property type="match status" value="1"/>
</dbReference>
<reference evidence="3 4" key="1">
    <citation type="submission" date="2019-03" db="EMBL/GenBank/DDBJ databases">
        <authorList>
            <person name="Kim M.K.M."/>
        </authorList>
    </citation>
    <scope>NUCLEOTIDE SEQUENCE [LARGE SCALE GENOMIC DNA]</scope>
    <source>
        <strain evidence="3 4">18JY21-1</strain>
    </source>
</reference>
<dbReference type="SUPFAM" id="SSF53474">
    <property type="entry name" value="alpha/beta-Hydrolases"/>
    <property type="match status" value="1"/>
</dbReference>
<name>A0A4R4EFK3_9BACL</name>
<evidence type="ECO:0000259" key="2">
    <source>
        <dbReference type="Pfam" id="PF12146"/>
    </source>
</evidence>
<accession>A0A4R4EFK3</accession>
<organism evidence="3 4">
    <name type="scientific">Paenibacillus albiflavus</name>
    <dbReference type="NCBI Taxonomy" id="2545760"/>
    <lineage>
        <taxon>Bacteria</taxon>
        <taxon>Bacillati</taxon>
        <taxon>Bacillota</taxon>
        <taxon>Bacilli</taxon>
        <taxon>Bacillales</taxon>
        <taxon>Paenibacillaceae</taxon>
        <taxon>Paenibacillus</taxon>
    </lineage>
</organism>
<gene>
    <name evidence="3" type="ORF">E0485_07160</name>
</gene>
<dbReference type="EMBL" id="SKFG01000004">
    <property type="protein sequence ID" value="TCZ78846.1"/>
    <property type="molecule type" value="Genomic_DNA"/>
</dbReference>
<evidence type="ECO:0000256" key="1">
    <source>
        <dbReference type="SAM" id="Phobius"/>
    </source>
</evidence>
<evidence type="ECO:0000313" key="4">
    <source>
        <dbReference type="Proteomes" id="UP000295418"/>
    </source>
</evidence>
<keyword evidence="1" id="KW-0472">Membrane</keyword>
<protein>
    <submittedName>
        <fullName evidence="3">Alpha/beta hydrolase</fullName>
    </submittedName>
</protein>
<evidence type="ECO:0000313" key="3">
    <source>
        <dbReference type="EMBL" id="TCZ78846.1"/>
    </source>
</evidence>
<keyword evidence="1" id="KW-1133">Transmembrane helix</keyword>
<keyword evidence="1" id="KW-0812">Transmembrane</keyword>
<dbReference type="OrthoDB" id="9776685at2"/>
<dbReference type="Proteomes" id="UP000295418">
    <property type="component" value="Unassembled WGS sequence"/>
</dbReference>
<feature type="transmembrane region" description="Helical" evidence="1">
    <location>
        <begin position="6"/>
        <end position="27"/>
    </location>
</feature>
<dbReference type="InterPro" id="IPR052920">
    <property type="entry name" value="DNA-binding_regulatory"/>
</dbReference>
<comment type="caution">
    <text evidence="3">The sequence shown here is derived from an EMBL/GenBank/DDBJ whole genome shotgun (WGS) entry which is preliminary data.</text>
</comment>
<dbReference type="PANTHER" id="PTHR43358:SF4">
    <property type="entry name" value="ALPHA_BETA HYDROLASE FOLD-1 DOMAIN-CONTAINING PROTEIN"/>
    <property type="match status" value="1"/>
</dbReference>
<dbReference type="Gene3D" id="3.40.50.1820">
    <property type="entry name" value="alpha/beta hydrolase"/>
    <property type="match status" value="1"/>
</dbReference>
<dbReference type="InterPro" id="IPR029058">
    <property type="entry name" value="AB_hydrolase_fold"/>
</dbReference>
<dbReference type="Pfam" id="PF12146">
    <property type="entry name" value="Hydrolase_4"/>
    <property type="match status" value="1"/>
</dbReference>
<dbReference type="RefSeq" id="WP_132417296.1">
    <property type="nucleotide sequence ID" value="NZ_SKFG01000004.1"/>
</dbReference>
<dbReference type="GO" id="GO:0016787">
    <property type="term" value="F:hydrolase activity"/>
    <property type="evidence" value="ECO:0007669"/>
    <property type="project" value="UniProtKB-KW"/>
</dbReference>
<keyword evidence="3" id="KW-0378">Hydrolase</keyword>